<feature type="region of interest" description="Disordered" evidence="1">
    <location>
        <begin position="349"/>
        <end position="386"/>
    </location>
</feature>
<dbReference type="EMBL" id="CP133615">
    <property type="protein sequence ID" value="WMV25868.1"/>
    <property type="molecule type" value="Genomic_DNA"/>
</dbReference>
<feature type="domain" description="Putative plant transposon protein" evidence="2">
    <location>
        <begin position="61"/>
        <end position="228"/>
    </location>
</feature>
<accession>A0AAF0TUL2</accession>
<sequence length="406" mass="46760">HVPCSYYRRAKHVVCRGPYQIYYDGKNWNEHQRQTRTITQERRVLIVSLHIVPTIKELFKTHKCEWMAQSPGKFSDEMARELYASYVATVRYSISKRAKLLAQPPLQATLVQIFFVDISETTIRQFIYGPDHTLPINTAAYEYMMGMVQSGAFQRDTEKIASLLRWMTRHIAVEGECIEWVHNMTLPIRKAILSFTVKFFWTIVRTRLSPTQVDNVVTWDRAVMLAALRFMRGPSRPPPLFLFFVSYFICAGKLGDPQVNLPPLGADLADDVEQIQIQAVHKRLDAFGLRVLEWPAPTIDVTAFQIKLARLRADVDALLAPAKFIPEPAHEVEDDEVVMSALFGDTVPPPDLSQASGKRHSSFVHTSDDKEARRAKKRERQEIEAAQRHSLFDEELHLRRAREIEF</sequence>
<dbReference type="Pfam" id="PF20167">
    <property type="entry name" value="Transposase_32"/>
    <property type="match status" value="1"/>
</dbReference>
<dbReference type="InterPro" id="IPR046796">
    <property type="entry name" value="Transposase_32_dom"/>
</dbReference>
<organism evidence="3 4">
    <name type="scientific">Solanum verrucosum</name>
    <dbReference type="NCBI Taxonomy" id="315347"/>
    <lineage>
        <taxon>Eukaryota</taxon>
        <taxon>Viridiplantae</taxon>
        <taxon>Streptophyta</taxon>
        <taxon>Embryophyta</taxon>
        <taxon>Tracheophyta</taxon>
        <taxon>Spermatophyta</taxon>
        <taxon>Magnoliopsida</taxon>
        <taxon>eudicotyledons</taxon>
        <taxon>Gunneridae</taxon>
        <taxon>Pentapetalae</taxon>
        <taxon>asterids</taxon>
        <taxon>lamiids</taxon>
        <taxon>Solanales</taxon>
        <taxon>Solanaceae</taxon>
        <taxon>Solanoideae</taxon>
        <taxon>Solaneae</taxon>
        <taxon>Solanum</taxon>
    </lineage>
</organism>
<protein>
    <recommendedName>
        <fullName evidence="2">Putative plant transposon protein domain-containing protein</fullName>
    </recommendedName>
</protein>
<evidence type="ECO:0000256" key="1">
    <source>
        <dbReference type="SAM" id="MobiDB-lite"/>
    </source>
</evidence>
<dbReference type="AlphaFoldDB" id="A0AAF0TUL2"/>
<feature type="non-terminal residue" evidence="3">
    <location>
        <position position="1"/>
    </location>
</feature>
<evidence type="ECO:0000259" key="2">
    <source>
        <dbReference type="Pfam" id="PF20167"/>
    </source>
</evidence>
<keyword evidence="4" id="KW-1185">Reference proteome</keyword>
<dbReference type="Proteomes" id="UP001234989">
    <property type="component" value="Chromosome 4"/>
</dbReference>
<proteinExistence type="predicted"/>
<evidence type="ECO:0000313" key="4">
    <source>
        <dbReference type="Proteomes" id="UP001234989"/>
    </source>
</evidence>
<gene>
    <name evidence="3" type="ORF">MTR67_019253</name>
</gene>
<name>A0AAF0TUL2_SOLVR</name>
<evidence type="ECO:0000313" key="3">
    <source>
        <dbReference type="EMBL" id="WMV25868.1"/>
    </source>
</evidence>
<feature type="non-terminal residue" evidence="3">
    <location>
        <position position="406"/>
    </location>
</feature>
<reference evidence="3" key="1">
    <citation type="submission" date="2023-08" db="EMBL/GenBank/DDBJ databases">
        <title>A de novo genome assembly of Solanum verrucosum Schlechtendal, a Mexican diploid species geographically isolated from the other diploid A-genome species in potato relatives.</title>
        <authorList>
            <person name="Hosaka K."/>
        </authorList>
    </citation>
    <scope>NUCLEOTIDE SEQUENCE</scope>
    <source>
        <tissue evidence="3">Young leaves</tissue>
    </source>
</reference>